<proteinExistence type="predicted"/>
<gene>
    <name evidence="1" type="ORF">CIL03_08460</name>
</gene>
<protein>
    <submittedName>
        <fullName evidence="1">Uncharacterized protein</fullName>
    </submittedName>
</protein>
<dbReference type="Proteomes" id="UP000216498">
    <property type="component" value="Unassembled WGS sequence"/>
</dbReference>
<keyword evidence="2" id="KW-1185">Reference proteome</keyword>
<evidence type="ECO:0000313" key="1">
    <source>
        <dbReference type="EMBL" id="OZU89040.1"/>
    </source>
</evidence>
<dbReference type="EMBL" id="NPMS01000003">
    <property type="protein sequence ID" value="OZU89040.1"/>
    <property type="molecule type" value="Genomic_DNA"/>
</dbReference>
<dbReference type="OrthoDB" id="2884789at2"/>
<dbReference type="RefSeq" id="WP_094885398.1">
    <property type="nucleotide sequence ID" value="NZ_NPMS01000003.1"/>
</dbReference>
<name>A0A265NAH0_9BACI</name>
<organism evidence="1 2">
    <name type="scientific">Virgibacillus indicus</name>
    <dbReference type="NCBI Taxonomy" id="2024554"/>
    <lineage>
        <taxon>Bacteria</taxon>
        <taxon>Bacillati</taxon>
        <taxon>Bacillota</taxon>
        <taxon>Bacilli</taxon>
        <taxon>Bacillales</taxon>
        <taxon>Bacillaceae</taxon>
        <taxon>Virgibacillus</taxon>
    </lineage>
</organism>
<comment type="caution">
    <text evidence="1">The sequence shown here is derived from an EMBL/GenBank/DDBJ whole genome shotgun (WGS) entry which is preliminary data.</text>
</comment>
<accession>A0A265NAH0</accession>
<evidence type="ECO:0000313" key="2">
    <source>
        <dbReference type="Proteomes" id="UP000216498"/>
    </source>
</evidence>
<reference evidence="1 2" key="1">
    <citation type="submission" date="2017-08" db="EMBL/GenBank/DDBJ databases">
        <title>Virgibacillus indicus sp. nov. and Virgibacillus profoundi sp. nov, two moderately halophilic bacteria isolated from marine sediment by using the Microfluidic Streak Plate.</title>
        <authorList>
            <person name="Xu B."/>
            <person name="Hu B."/>
            <person name="Wang J."/>
            <person name="Zhu Y."/>
            <person name="Huang L."/>
            <person name="Du W."/>
            <person name="Huang Y."/>
        </authorList>
    </citation>
    <scope>NUCLEOTIDE SEQUENCE [LARGE SCALE GENOMIC DNA]</scope>
    <source>
        <strain evidence="1 2">IO3-P2-C2</strain>
    </source>
</reference>
<sequence>MAKSIVKELQPRDVEILKGLYDFRALSTEQIMVYYHISKWYTYKKLSALRNSGYIITTPIKGYNPNQCRQGNYHRITETGIACLRKQGYSIERRAYDLRVRIRHLPFLFMTNEILMTLRQSNWEVQDSRDAKKQHNLNRGVNIQGIVKNSSDKEFVLYSFLENTSIKNVEKIASEIAMHKFRDYLFICRGGGSFQSIINRFKDSDEVVKSQSFKVFPRGLGKDYLTAFEGSEKKFNSYLEKVLKPKLFFKTSFKSRKVFKGLNQVVSHNGEEKYLVNLLDSDLVKIYNIKRYRKEDFGMDGRKVLVVTEPNLKAIHQNLLESVHHVDFIEVTQGEIKAAHNNLKMEE</sequence>
<dbReference type="AlphaFoldDB" id="A0A265NAH0"/>